<keyword evidence="2" id="KW-0732">Signal</keyword>
<evidence type="ECO:0000256" key="1">
    <source>
        <dbReference type="SAM" id="MobiDB-lite"/>
    </source>
</evidence>
<feature type="region of interest" description="Disordered" evidence="1">
    <location>
        <begin position="540"/>
        <end position="563"/>
    </location>
</feature>
<dbReference type="Proteomes" id="UP000249299">
    <property type="component" value="Unassembled WGS sequence"/>
</dbReference>
<evidence type="ECO:0000313" key="3">
    <source>
        <dbReference type="EMBL" id="RAI30162.1"/>
    </source>
</evidence>
<sequence length="581" mass="63666">MTDMKIHRQKQSRALLSATAALALATGFATGAAAADLTSGTLHNPTAYIPSQCYTKIVDDAHRVHNPCFTCHARSRPPTWIHDDDLQMSYALPAPALKNPWTNLFRDRSAEVAATTDADILAYVRTDNYRSANGGLALSEKLADLPAGWDADGDGKWGGFVPDCRFSFDAEGFDRDPAGTPTGWRAFAYAPLPGGFWPTNGSTDDVLIRLAEPYRQAASGSTDLAVYKLNLAIVEALITRRNVPIEATDETRYGVDLDRDGSLGTATHVTYDWAPLDGRDMSYVGAAKALQENGEAPLAAGLYPLGTEFLHTVRYIDIDDATGEVKMAPHMKEVRYMVKTRWQTYADREEGHLAEAKERTDFPDRIAMFFGDTEHGISNGTGWRLQAFIEAADGSLRPQSFEETVFCMGCHGGVGVTDDDVFAFSRKLGANAHNGGWYHWTQKGLRGVPDPIRTDGEPEYAYYLKNNGAGDEFRNNSEIIEKFFDDNGTLRPEMLDALKDDVAVLLYPSAERAMTLNKAYRLIVREQSFSKGRDAVVAPPKNVYRDASDADEENAPYVAGSQPLGAPYARRRAAASSATGE</sequence>
<name>A0A327JYU4_9HYPH</name>
<keyword evidence="4" id="KW-1185">Reference proteome</keyword>
<feature type="signal peptide" evidence="2">
    <location>
        <begin position="1"/>
        <end position="34"/>
    </location>
</feature>
<comment type="caution">
    <text evidence="3">The sequence shown here is derived from an EMBL/GenBank/DDBJ whole genome shotgun (WGS) entry which is preliminary data.</text>
</comment>
<dbReference type="AlphaFoldDB" id="A0A327JYU4"/>
<gene>
    <name evidence="3" type="ORF">CH339_01140</name>
</gene>
<accession>A0A327JYU4</accession>
<evidence type="ECO:0008006" key="5">
    <source>
        <dbReference type="Google" id="ProtNLM"/>
    </source>
</evidence>
<evidence type="ECO:0000313" key="4">
    <source>
        <dbReference type="Proteomes" id="UP000249299"/>
    </source>
</evidence>
<feature type="chain" id="PRO_5016371406" description="Lipoprotein" evidence="2">
    <location>
        <begin position="35"/>
        <end position="581"/>
    </location>
</feature>
<organism evidence="3 4">
    <name type="scientific">Rhodobium orientis</name>
    <dbReference type="NCBI Taxonomy" id="34017"/>
    <lineage>
        <taxon>Bacteria</taxon>
        <taxon>Pseudomonadati</taxon>
        <taxon>Pseudomonadota</taxon>
        <taxon>Alphaproteobacteria</taxon>
        <taxon>Hyphomicrobiales</taxon>
        <taxon>Rhodobiaceae</taxon>
        <taxon>Rhodobium</taxon>
    </lineage>
</organism>
<dbReference type="OrthoDB" id="8692at2"/>
<reference evidence="3 4" key="1">
    <citation type="submission" date="2017-07" db="EMBL/GenBank/DDBJ databases">
        <title>Draft Genome Sequences of Select Purple Nonsulfur Bacteria.</title>
        <authorList>
            <person name="Lasarre B."/>
            <person name="Mckinlay J.B."/>
        </authorList>
    </citation>
    <scope>NUCLEOTIDE SEQUENCE [LARGE SCALE GENOMIC DNA]</scope>
    <source>
        <strain evidence="3 4">DSM 11290</strain>
    </source>
</reference>
<proteinExistence type="predicted"/>
<dbReference type="RefSeq" id="WP_111432417.1">
    <property type="nucleotide sequence ID" value="NZ_NPEV01000001.1"/>
</dbReference>
<protein>
    <recommendedName>
        <fullName evidence="5">Lipoprotein</fullName>
    </recommendedName>
</protein>
<dbReference type="EMBL" id="NPEV01000001">
    <property type="protein sequence ID" value="RAI30162.1"/>
    <property type="molecule type" value="Genomic_DNA"/>
</dbReference>
<evidence type="ECO:0000256" key="2">
    <source>
        <dbReference type="SAM" id="SignalP"/>
    </source>
</evidence>